<sequence>MTNPQSFSDDGSSEFNFSELLNAIIQHKWIIVAIFLITTSLGLAYAVLAEPRYLADALVQVEDRKGTVPGLPELADALGSPQSPVSGELAILRSRQVLMQAADQTQAQLDVRVANRFPIIGDWVARTNEKKSGDVKDVPSLFSGFAWGGEKLELAAFEVPPQYWGSTFLLERTETGYKLFDPNGDEVVAGEIGTTETVKNKEGQYQINVRFLAGRIGTGFEVVRKSPISVYNQLYADLEVVEAARQSGVIRISYENPNAEFAKNLVNAVAQTYLKQNVERRTAEIGGSLKFLEQKLPELKKSVESSEEALSKFRSSTGTISVPKETDGLLQRSIEMENNRLRLQLRRDEMLQRFRPEHPEVRAIDEQLAGIRREVGMIDSQIDRLPGAQKDLLRLERDVQVNSQLYIALLNNSQQLRVAEAGTVGNVRIIDFGIVNPAPVFPPKKIIVMVSMMLGIFLGLVGVFVTRMLRPTVQRAQEIEEATGLTTYVTVPESYPQRKLSVMTTGRRPVLNQAGAKLLALSGPDDPAVESLRSLHTGLAFALMGRDGKNIAITGATAGVGKSFVAANLAVLLAVTGKKILLVDADMRRPRLSEYCSYDYSAKGLSDLLLGGMTLEDVVKDVTPNLQVLPAGVSPPNPGELLVSERFINLVEEWSQKYDHILFDTPPILPVADTLAILPRVAVAFLVVRAEQSTTREVVDSLKKVESAGSEGVIRGLVFNGVKRSRVGYGSSYKYYYSYGKN</sequence>
<evidence type="ECO:0000259" key="15">
    <source>
        <dbReference type="Pfam" id="PF02706"/>
    </source>
</evidence>
<keyword evidence="9" id="KW-0067">ATP-binding</keyword>
<evidence type="ECO:0000256" key="11">
    <source>
        <dbReference type="ARBA" id="ARBA00023136"/>
    </source>
</evidence>
<dbReference type="InterPro" id="IPR025669">
    <property type="entry name" value="AAA_dom"/>
</dbReference>
<comment type="similarity">
    <text evidence="2">Belongs to the etk/wzc family.</text>
</comment>
<dbReference type="Proteomes" id="UP001501706">
    <property type="component" value="Unassembled WGS sequence"/>
</dbReference>
<dbReference type="PANTHER" id="PTHR32309:SF32">
    <property type="entry name" value="TYROSINE-PROTEIN KINASE ETK-RELATED"/>
    <property type="match status" value="1"/>
</dbReference>
<dbReference type="Pfam" id="PF13614">
    <property type="entry name" value="AAA_31"/>
    <property type="match status" value="1"/>
</dbReference>
<feature type="domain" description="AAA" evidence="16">
    <location>
        <begin position="549"/>
        <end position="676"/>
    </location>
</feature>
<evidence type="ECO:0000256" key="14">
    <source>
        <dbReference type="SAM" id="Phobius"/>
    </source>
</evidence>
<evidence type="ECO:0000256" key="10">
    <source>
        <dbReference type="ARBA" id="ARBA00022989"/>
    </source>
</evidence>
<evidence type="ECO:0000256" key="8">
    <source>
        <dbReference type="ARBA" id="ARBA00022777"/>
    </source>
</evidence>
<evidence type="ECO:0000313" key="19">
    <source>
        <dbReference type="Proteomes" id="UP001501706"/>
    </source>
</evidence>
<evidence type="ECO:0000256" key="12">
    <source>
        <dbReference type="ARBA" id="ARBA00023137"/>
    </source>
</evidence>
<evidence type="ECO:0000256" key="2">
    <source>
        <dbReference type="ARBA" id="ARBA00008883"/>
    </source>
</evidence>
<dbReference type="InterPro" id="IPR003856">
    <property type="entry name" value="LPS_length_determ_N"/>
</dbReference>
<name>A0ABP3N2P5_9BURK</name>
<dbReference type="InterPro" id="IPR027417">
    <property type="entry name" value="P-loop_NTPase"/>
</dbReference>
<keyword evidence="7" id="KW-0547">Nucleotide-binding</keyword>
<reference evidence="19" key="1">
    <citation type="journal article" date="2019" name="Int. J. Syst. Evol. Microbiol.">
        <title>The Global Catalogue of Microorganisms (GCM) 10K type strain sequencing project: providing services to taxonomists for standard genome sequencing and annotation.</title>
        <authorList>
            <consortium name="The Broad Institute Genomics Platform"/>
            <consortium name="The Broad Institute Genome Sequencing Center for Infectious Disease"/>
            <person name="Wu L."/>
            <person name="Ma J."/>
        </authorList>
    </citation>
    <scope>NUCLEOTIDE SEQUENCE [LARGE SCALE GENOMIC DNA]</scope>
    <source>
        <strain evidence="19">JCM 14330</strain>
    </source>
</reference>
<feature type="domain" description="Tyrosine-protein kinase G-rich" evidence="17">
    <location>
        <begin position="389"/>
        <end position="468"/>
    </location>
</feature>
<dbReference type="Pfam" id="PF23607">
    <property type="entry name" value="WZC_N"/>
    <property type="match status" value="1"/>
</dbReference>
<keyword evidence="12" id="KW-0829">Tyrosine-protein kinase</keyword>
<organism evidence="18 19">
    <name type="scientific">Pigmentiphaga daeguensis</name>
    <dbReference type="NCBI Taxonomy" id="414049"/>
    <lineage>
        <taxon>Bacteria</taxon>
        <taxon>Pseudomonadati</taxon>
        <taxon>Pseudomonadota</taxon>
        <taxon>Betaproteobacteria</taxon>
        <taxon>Burkholderiales</taxon>
        <taxon>Alcaligenaceae</taxon>
        <taxon>Pigmentiphaga</taxon>
    </lineage>
</organism>
<dbReference type="Pfam" id="PF02706">
    <property type="entry name" value="Wzz"/>
    <property type="match status" value="1"/>
</dbReference>
<comment type="catalytic activity">
    <reaction evidence="13">
        <text>L-tyrosyl-[protein] + ATP = O-phospho-L-tyrosyl-[protein] + ADP + H(+)</text>
        <dbReference type="Rhea" id="RHEA:10596"/>
        <dbReference type="Rhea" id="RHEA-COMP:10136"/>
        <dbReference type="Rhea" id="RHEA-COMP:20101"/>
        <dbReference type="ChEBI" id="CHEBI:15378"/>
        <dbReference type="ChEBI" id="CHEBI:30616"/>
        <dbReference type="ChEBI" id="CHEBI:46858"/>
        <dbReference type="ChEBI" id="CHEBI:61978"/>
        <dbReference type="ChEBI" id="CHEBI:456216"/>
    </reaction>
</comment>
<evidence type="ECO:0000256" key="4">
    <source>
        <dbReference type="ARBA" id="ARBA00022519"/>
    </source>
</evidence>
<keyword evidence="8" id="KW-0418">Kinase</keyword>
<accession>A0ABP3N2P5</accession>
<dbReference type="InterPro" id="IPR032807">
    <property type="entry name" value="GNVR"/>
</dbReference>
<feature type="transmembrane region" description="Helical" evidence="14">
    <location>
        <begin position="446"/>
        <end position="465"/>
    </location>
</feature>
<evidence type="ECO:0000256" key="9">
    <source>
        <dbReference type="ARBA" id="ARBA00022840"/>
    </source>
</evidence>
<keyword evidence="19" id="KW-1185">Reference proteome</keyword>
<dbReference type="PANTHER" id="PTHR32309">
    <property type="entry name" value="TYROSINE-PROTEIN KINASE"/>
    <property type="match status" value="1"/>
</dbReference>
<evidence type="ECO:0000259" key="16">
    <source>
        <dbReference type="Pfam" id="PF13614"/>
    </source>
</evidence>
<dbReference type="RefSeq" id="WP_343928835.1">
    <property type="nucleotide sequence ID" value="NZ_BAAAEN010000049.1"/>
</dbReference>
<dbReference type="InterPro" id="IPR005702">
    <property type="entry name" value="Wzc-like_C"/>
</dbReference>
<evidence type="ECO:0000256" key="13">
    <source>
        <dbReference type="ARBA" id="ARBA00053015"/>
    </source>
</evidence>
<proteinExistence type="inferred from homology"/>
<evidence type="ECO:0000256" key="1">
    <source>
        <dbReference type="ARBA" id="ARBA00004429"/>
    </source>
</evidence>
<evidence type="ECO:0000259" key="17">
    <source>
        <dbReference type="Pfam" id="PF13807"/>
    </source>
</evidence>
<dbReference type="Gene3D" id="3.40.50.300">
    <property type="entry name" value="P-loop containing nucleotide triphosphate hydrolases"/>
    <property type="match status" value="1"/>
</dbReference>
<evidence type="ECO:0000256" key="6">
    <source>
        <dbReference type="ARBA" id="ARBA00022692"/>
    </source>
</evidence>
<evidence type="ECO:0000256" key="7">
    <source>
        <dbReference type="ARBA" id="ARBA00022741"/>
    </source>
</evidence>
<comment type="caution">
    <text evidence="18">The sequence shown here is derived from an EMBL/GenBank/DDBJ whole genome shotgun (WGS) entry which is preliminary data.</text>
</comment>
<keyword evidence="10 14" id="KW-1133">Transmembrane helix</keyword>
<dbReference type="EMBL" id="BAAAEN010000049">
    <property type="protein sequence ID" value="GAA0534216.1"/>
    <property type="molecule type" value="Genomic_DNA"/>
</dbReference>
<keyword evidence="3" id="KW-1003">Cell membrane</keyword>
<keyword evidence="11 14" id="KW-0472">Membrane</keyword>
<feature type="domain" description="Polysaccharide chain length determinant N-terminal" evidence="15">
    <location>
        <begin position="14"/>
        <end position="104"/>
    </location>
</feature>
<gene>
    <name evidence="18" type="ORF">GCM10009097_59150</name>
</gene>
<comment type="subcellular location">
    <subcellularLocation>
        <location evidence="1">Cell inner membrane</location>
        <topology evidence="1">Multi-pass membrane protein</topology>
    </subcellularLocation>
</comment>
<dbReference type="CDD" id="cd05387">
    <property type="entry name" value="BY-kinase"/>
    <property type="match status" value="1"/>
</dbReference>
<evidence type="ECO:0000256" key="5">
    <source>
        <dbReference type="ARBA" id="ARBA00022679"/>
    </source>
</evidence>
<dbReference type="SUPFAM" id="SSF52540">
    <property type="entry name" value="P-loop containing nucleoside triphosphate hydrolases"/>
    <property type="match status" value="1"/>
</dbReference>
<keyword evidence="6 14" id="KW-0812">Transmembrane</keyword>
<dbReference type="Pfam" id="PF13807">
    <property type="entry name" value="GNVR"/>
    <property type="match status" value="1"/>
</dbReference>
<dbReference type="NCBIfam" id="TIGR01007">
    <property type="entry name" value="eps_fam"/>
    <property type="match status" value="1"/>
</dbReference>
<keyword evidence="4" id="KW-0997">Cell inner membrane</keyword>
<evidence type="ECO:0000313" key="18">
    <source>
        <dbReference type="EMBL" id="GAA0534216.1"/>
    </source>
</evidence>
<protein>
    <submittedName>
        <fullName evidence="18">Polysaccharide biosynthesis tyrosine autokinase</fullName>
    </submittedName>
</protein>
<evidence type="ECO:0000256" key="3">
    <source>
        <dbReference type="ARBA" id="ARBA00022475"/>
    </source>
</evidence>
<keyword evidence="5" id="KW-0808">Transferase</keyword>
<dbReference type="InterPro" id="IPR050445">
    <property type="entry name" value="Bact_polysacc_biosynth/exp"/>
</dbReference>
<feature type="transmembrane region" description="Helical" evidence="14">
    <location>
        <begin position="29"/>
        <end position="48"/>
    </location>
</feature>